<evidence type="ECO:0000256" key="4">
    <source>
        <dbReference type="ARBA" id="ARBA00022753"/>
    </source>
</evidence>
<dbReference type="Pfam" id="PF07200">
    <property type="entry name" value="Mod_r"/>
    <property type="match status" value="1"/>
</dbReference>
<evidence type="ECO:0000256" key="5">
    <source>
        <dbReference type="ARBA" id="ARBA00022927"/>
    </source>
</evidence>
<evidence type="ECO:0000256" key="2">
    <source>
        <dbReference type="ARBA" id="ARBA00007617"/>
    </source>
</evidence>
<comment type="function">
    <text evidence="6">Component of the ESCRT-I complex, a regulator of vesicular trafficking process. Required for the sorting of endocytic ubiquitinated cargos into multivesicular bodies. May be involved in cell growth and differentiation.</text>
</comment>
<organism evidence="10 11">
    <name type="scientific">Tegillarca granosa</name>
    <name type="common">Malaysian cockle</name>
    <name type="synonym">Anadara granosa</name>
    <dbReference type="NCBI Taxonomy" id="220873"/>
    <lineage>
        <taxon>Eukaryota</taxon>
        <taxon>Metazoa</taxon>
        <taxon>Spiralia</taxon>
        <taxon>Lophotrochozoa</taxon>
        <taxon>Mollusca</taxon>
        <taxon>Bivalvia</taxon>
        <taxon>Autobranchia</taxon>
        <taxon>Pteriomorphia</taxon>
        <taxon>Arcoida</taxon>
        <taxon>Arcoidea</taxon>
        <taxon>Arcidae</taxon>
        <taxon>Tegillarca</taxon>
    </lineage>
</organism>
<dbReference type="Proteomes" id="UP001217089">
    <property type="component" value="Unassembled WGS sequence"/>
</dbReference>
<evidence type="ECO:0000256" key="3">
    <source>
        <dbReference type="ARBA" id="ARBA00022448"/>
    </source>
</evidence>
<dbReference type="Gene3D" id="1.10.287.660">
    <property type="entry name" value="Helix hairpin bin"/>
    <property type="match status" value="1"/>
</dbReference>
<dbReference type="PANTHER" id="PTHR13678">
    <property type="entry name" value="VACUOLAR PROTEIN SORTING-ASSOCIATED PROTEIN 37"/>
    <property type="match status" value="1"/>
</dbReference>
<keyword evidence="11" id="KW-1185">Reference proteome</keyword>
<feature type="region of interest" description="Disordered" evidence="8">
    <location>
        <begin position="175"/>
        <end position="197"/>
    </location>
</feature>
<evidence type="ECO:0000313" key="10">
    <source>
        <dbReference type="EMBL" id="KAJ8297793.1"/>
    </source>
</evidence>
<reference evidence="10 11" key="1">
    <citation type="submission" date="2022-12" db="EMBL/GenBank/DDBJ databases">
        <title>Chromosome-level genome of Tegillarca granosa.</title>
        <authorList>
            <person name="Kim J."/>
        </authorList>
    </citation>
    <scope>NUCLEOTIDE SEQUENCE [LARGE SCALE GENOMIC DNA]</scope>
    <source>
        <strain evidence="10">Teg-2019</strain>
        <tissue evidence="10">Adductor muscle</tissue>
    </source>
</reference>
<name>A0ABQ9E3C3_TEGGR</name>
<dbReference type="PANTHER" id="PTHR13678:SF2">
    <property type="entry name" value="VACUOLAR PROTEIN SORTING-ASSOCIATED PROTEIN 37A"/>
    <property type="match status" value="1"/>
</dbReference>
<dbReference type="InterPro" id="IPR016135">
    <property type="entry name" value="UBQ-conjugating_enzyme/RWD"/>
</dbReference>
<feature type="domain" description="VPS37 C-terminal" evidence="9">
    <location>
        <begin position="250"/>
        <end position="334"/>
    </location>
</feature>
<keyword evidence="5 7" id="KW-0653">Protein transport</keyword>
<keyword evidence="4" id="KW-0967">Endosome</keyword>
<evidence type="ECO:0000313" key="11">
    <source>
        <dbReference type="Proteomes" id="UP001217089"/>
    </source>
</evidence>
<sequence>MTFCTFRLVSVISKIRSKMMNRLFGKTKGSNPSQTNLQAHRAKQIDSLKRENLNPIETIPNTEYRVTFLCNNNNITLVISLPPQFPQDPPSVTAQPFLCHPWVDNQAKVVGCPNLQAFSMHSSLAVAVKSIIEEFKRNPPQIIGTAMPYPSAGVPPTTYPGYNLAGYPAPPTLPTMNEGTTVPDSAPKTEDSSCSSTGSSNIPDVYTAFPDLKNKSNLHLAVLYKMLCACCSRLNTHEHQVPHHQFEKTMEEYEQDQDRLLSLSDQFNLTNIQTNLKVALLEAEEESEKMVDDFLSKKIDIDEFRQNFIKARSLCHSRRAKEEKLNQMILHQGY</sequence>
<dbReference type="EMBL" id="JARBDR010000923">
    <property type="protein sequence ID" value="KAJ8297793.1"/>
    <property type="molecule type" value="Genomic_DNA"/>
</dbReference>
<dbReference type="CDD" id="cd11685">
    <property type="entry name" value="UEV_TSG101-like"/>
    <property type="match status" value="1"/>
</dbReference>
<evidence type="ECO:0000256" key="8">
    <source>
        <dbReference type="SAM" id="MobiDB-lite"/>
    </source>
</evidence>
<proteinExistence type="inferred from homology"/>
<accession>A0ABQ9E3C3</accession>
<evidence type="ECO:0000256" key="7">
    <source>
        <dbReference type="PROSITE-ProRule" id="PRU00646"/>
    </source>
</evidence>
<keyword evidence="3 7" id="KW-0813">Transport</keyword>
<protein>
    <recommendedName>
        <fullName evidence="9">VPS37 C-terminal domain-containing protein</fullName>
    </recommendedName>
</protein>
<evidence type="ECO:0000256" key="6">
    <source>
        <dbReference type="ARBA" id="ARBA00025010"/>
    </source>
</evidence>
<evidence type="ECO:0000256" key="1">
    <source>
        <dbReference type="ARBA" id="ARBA00004633"/>
    </source>
</evidence>
<dbReference type="InterPro" id="IPR029012">
    <property type="entry name" value="Helix_hairpin_bin_sf"/>
</dbReference>
<dbReference type="InterPro" id="IPR009851">
    <property type="entry name" value="Mod_r"/>
</dbReference>
<dbReference type="InterPro" id="IPR037202">
    <property type="entry name" value="ESCRT_assembly_dom"/>
</dbReference>
<comment type="subcellular location">
    <subcellularLocation>
        <location evidence="1">Late endosome membrane</location>
        <topology evidence="1">Peripheral membrane protein</topology>
    </subcellularLocation>
</comment>
<gene>
    <name evidence="10" type="ORF">KUTeg_024324</name>
</gene>
<dbReference type="SUPFAM" id="SSF140111">
    <property type="entry name" value="Endosomal sorting complex assembly domain"/>
    <property type="match status" value="1"/>
</dbReference>
<comment type="similarity">
    <text evidence="2">Belongs to the VPS37 family.</text>
</comment>
<dbReference type="PROSITE" id="PS51314">
    <property type="entry name" value="VPS37_C"/>
    <property type="match status" value="1"/>
</dbReference>
<comment type="caution">
    <text evidence="10">The sequence shown here is derived from an EMBL/GenBank/DDBJ whole genome shotgun (WGS) entry which is preliminary data.</text>
</comment>
<dbReference type="SUPFAM" id="SSF54495">
    <property type="entry name" value="UBC-like"/>
    <property type="match status" value="1"/>
</dbReference>
<evidence type="ECO:0000259" key="9">
    <source>
        <dbReference type="PROSITE" id="PS51314"/>
    </source>
</evidence>